<dbReference type="PIRSF" id="PIRSF017082">
    <property type="entry name" value="YflP"/>
    <property type="match status" value="1"/>
</dbReference>
<comment type="similarity">
    <text evidence="1">Belongs to the UPF0065 (bug) family.</text>
</comment>
<accession>A0A562I1H3</accession>
<dbReference type="Pfam" id="PF03401">
    <property type="entry name" value="TctC"/>
    <property type="match status" value="1"/>
</dbReference>
<reference evidence="3 4" key="1">
    <citation type="submission" date="2019-07" db="EMBL/GenBank/DDBJ databases">
        <title>Genomic Encyclopedia of Type Strains, Phase I: the one thousand microbial genomes (KMG-I) project.</title>
        <authorList>
            <person name="Kyrpides N."/>
        </authorList>
    </citation>
    <scope>NUCLEOTIDE SEQUENCE [LARGE SCALE GENOMIC DNA]</scope>
    <source>
        <strain evidence="3 4">DSM 375</strain>
    </source>
</reference>
<keyword evidence="2" id="KW-0732">Signal</keyword>
<sequence length="321" mass="34862">MQKKTLLLSSLALLGLAFQSMLTVQAADYPTKAIELIVPVGAGGGTDLSARTFAKHAQKLLGKPVVIVNINGAAGYNGSRTVREDKSDGYKVLYTHQGLITTYLTKVAPYSYDAFKPGPMIAEDPSMGLFVSSKSSIKTIQDLIAKTKAEPGRLKAATEFGGVTYFMLLKLQQEQGIKFNLIDVGGDSAKVTALLSGFVDLMPRVYFGAQDYIKSGDFVLLGQAGATRANNAAEVPTYKEQGVDFTFPAYKWSLFFSENTPQEVINRWDEVARTVTASPAFQKDMQKLGILPAYHTPEQAKAAYAEIQTLFTELSAEDAKK</sequence>
<evidence type="ECO:0000313" key="4">
    <source>
        <dbReference type="Proteomes" id="UP000319627"/>
    </source>
</evidence>
<organism evidence="3 4">
    <name type="scientific">Azomonas agilis</name>
    <dbReference type="NCBI Taxonomy" id="116849"/>
    <lineage>
        <taxon>Bacteria</taxon>
        <taxon>Pseudomonadati</taxon>
        <taxon>Pseudomonadota</taxon>
        <taxon>Gammaproteobacteria</taxon>
        <taxon>Pseudomonadales</taxon>
        <taxon>Pseudomonadaceae</taxon>
        <taxon>Azomonas</taxon>
    </lineage>
</organism>
<evidence type="ECO:0000313" key="3">
    <source>
        <dbReference type="EMBL" id="TWH64802.1"/>
    </source>
</evidence>
<dbReference type="PANTHER" id="PTHR42928:SF5">
    <property type="entry name" value="BLR1237 PROTEIN"/>
    <property type="match status" value="1"/>
</dbReference>
<comment type="caution">
    <text evidence="3">The sequence shown here is derived from an EMBL/GenBank/DDBJ whole genome shotgun (WGS) entry which is preliminary data.</text>
</comment>
<dbReference type="OrthoDB" id="8970543at2"/>
<dbReference type="AlphaFoldDB" id="A0A562I1H3"/>
<dbReference type="Gene3D" id="3.40.190.150">
    <property type="entry name" value="Bordetella uptake gene, domain 1"/>
    <property type="match status" value="1"/>
</dbReference>
<protein>
    <submittedName>
        <fullName evidence="3">Tripartite-type tricarboxylate transporter receptor subunit TctC</fullName>
    </submittedName>
</protein>
<dbReference type="InterPro" id="IPR042100">
    <property type="entry name" value="Bug_dom1"/>
</dbReference>
<proteinExistence type="inferred from homology"/>
<dbReference type="RefSeq" id="WP_144571845.1">
    <property type="nucleotide sequence ID" value="NZ_VLKG01000007.1"/>
</dbReference>
<dbReference type="CDD" id="cd07012">
    <property type="entry name" value="PBP2_Bug_TTT"/>
    <property type="match status" value="1"/>
</dbReference>
<evidence type="ECO:0000256" key="2">
    <source>
        <dbReference type="SAM" id="SignalP"/>
    </source>
</evidence>
<dbReference type="InterPro" id="IPR005064">
    <property type="entry name" value="BUG"/>
</dbReference>
<evidence type="ECO:0000256" key="1">
    <source>
        <dbReference type="ARBA" id="ARBA00006987"/>
    </source>
</evidence>
<feature type="signal peptide" evidence="2">
    <location>
        <begin position="1"/>
        <end position="26"/>
    </location>
</feature>
<feature type="chain" id="PRO_5022221758" evidence="2">
    <location>
        <begin position="27"/>
        <end position="321"/>
    </location>
</feature>
<dbReference type="SUPFAM" id="SSF53850">
    <property type="entry name" value="Periplasmic binding protein-like II"/>
    <property type="match status" value="1"/>
</dbReference>
<keyword evidence="4" id="KW-1185">Reference proteome</keyword>
<name>A0A562I1H3_9GAMM</name>
<dbReference type="Gene3D" id="3.40.190.10">
    <property type="entry name" value="Periplasmic binding protein-like II"/>
    <property type="match status" value="1"/>
</dbReference>
<dbReference type="Proteomes" id="UP000319627">
    <property type="component" value="Unassembled WGS sequence"/>
</dbReference>
<keyword evidence="3" id="KW-0675">Receptor</keyword>
<dbReference type="EMBL" id="VLKG01000007">
    <property type="protein sequence ID" value="TWH64802.1"/>
    <property type="molecule type" value="Genomic_DNA"/>
</dbReference>
<dbReference type="PANTHER" id="PTHR42928">
    <property type="entry name" value="TRICARBOXYLATE-BINDING PROTEIN"/>
    <property type="match status" value="1"/>
</dbReference>
<gene>
    <name evidence="3" type="ORF">LX59_02150</name>
</gene>